<reference evidence="2 3" key="1">
    <citation type="submission" date="2019-03" db="EMBL/GenBank/DDBJ databases">
        <authorList>
            <person name="Gaulin E."/>
            <person name="Dumas B."/>
        </authorList>
    </citation>
    <scope>NUCLEOTIDE SEQUENCE [LARGE SCALE GENOMIC DNA]</scope>
    <source>
        <strain evidence="2">CBS 568.67</strain>
    </source>
</reference>
<name>A0A485KSE6_9STRA</name>
<dbReference type="AlphaFoldDB" id="A0A485KSE6"/>
<evidence type="ECO:0000313" key="2">
    <source>
        <dbReference type="EMBL" id="VFT88118.1"/>
    </source>
</evidence>
<sequence>MAVVLDHAYFKVNTSRITEDVQKVIDKVVEVNRNVLQVDKKVDRVDQKLNCVIDLSTEHLNQLAMAKQDIMRGVFEATEVIIPTSFVILPVDLTQPSVRNREKKLDSLLEFMFKKTIDFGKSVAKAMKSNSAIISTGDPMFLYLVDEVEGTPVIPSASEISVYPIRIDTQSPQFLAVAAPYLQAGLHLLQGINTITTLAKCIGIPNPTESVVNQAIQLLEATKTESSVVDFNVVHSAIQAGSESPRLVQRIRGAALRELERFFNDKDPKKTYAGLQRTYTADGHALWTSSENAGKINTDNPQHETLAATQEQSSNIIKFYKELLLINEVPEEERIEKVCTCELM</sequence>
<organism evidence="2 3">
    <name type="scientific">Aphanomyces stellatus</name>
    <dbReference type="NCBI Taxonomy" id="120398"/>
    <lineage>
        <taxon>Eukaryota</taxon>
        <taxon>Sar</taxon>
        <taxon>Stramenopiles</taxon>
        <taxon>Oomycota</taxon>
        <taxon>Saprolegniomycetes</taxon>
        <taxon>Saprolegniales</taxon>
        <taxon>Verrucalvaceae</taxon>
        <taxon>Aphanomyces</taxon>
    </lineage>
</organism>
<protein>
    <submittedName>
        <fullName evidence="2">Aste57867_11253 protein</fullName>
    </submittedName>
</protein>
<dbReference type="Proteomes" id="UP000332933">
    <property type="component" value="Unassembled WGS sequence"/>
</dbReference>
<accession>A0A485KSE6</accession>
<keyword evidence="3" id="KW-1185">Reference proteome</keyword>
<gene>
    <name evidence="2" type="primary">Aste57867_11253</name>
    <name evidence="1" type="ORF">As57867_011211</name>
    <name evidence="2" type="ORF">ASTE57867_11253</name>
</gene>
<dbReference type="EMBL" id="CAADRA010005283">
    <property type="protein sequence ID" value="VFT88118.1"/>
    <property type="molecule type" value="Genomic_DNA"/>
</dbReference>
<reference evidence="1" key="2">
    <citation type="submission" date="2019-06" db="EMBL/GenBank/DDBJ databases">
        <title>Genomics analysis of Aphanomyces spp. identifies a new class of oomycete effector associated with host adaptation.</title>
        <authorList>
            <person name="Gaulin E."/>
        </authorList>
    </citation>
    <scope>NUCLEOTIDE SEQUENCE</scope>
    <source>
        <strain evidence="1">CBS 578.67</strain>
    </source>
</reference>
<proteinExistence type="predicted"/>
<evidence type="ECO:0000313" key="1">
    <source>
        <dbReference type="EMBL" id="KAF0698117.1"/>
    </source>
</evidence>
<dbReference type="OrthoDB" id="193242at2759"/>
<dbReference type="EMBL" id="VJMH01005262">
    <property type="protein sequence ID" value="KAF0698117.1"/>
    <property type="molecule type" value="Genomic_DNA"/>
</dbReference>
<evidence type="ECO:0000313" key="3">
    <source>
        <dbReference type="Proteomes" id="UP000332933"/>
    </source>
</evidence>